<accession>A0ABW6E6K9</accession>
<dbReference type="EMBL" id="JBHXPM010000043">
    <property type="protein sequence ID" value="MFD3960636.1"/>
    <property type="molecule type" value="Genomic_DNA"/>
</dbReference>
<gene>
    <name evidence="1" type="ORF">ACFWR3_31730</name>
</gene>
<comment type="caution">
    <text evidence="1">The sequence shown here is derived from an EMBL/GenBank/DDBJ whole genome shotgun (WGS) entry which is preliminary data.</text>
</comment>
<evidence type="ECO:0000313" key="1">
    <source>
        <dbReference type="EMBL" id="MFD3960636.1"/>
    </source>
</evidence>
<reference evidence="1 2" key="1">
    <citation type="submission" date="2024-09" db="EMBL/GenBank/DDBJ databases">
        <title>The Natural Products Discovery Center: Release of the First 8490 Sequenced Strains for Exploring Actinobacteria Biosynthetic Diversity.</title>
        <authorList>
            <person name="Kalkreuter E."/>
            <person name="Kautsar S.A."/>
            <person name="Yang D."/>
            <person name="Bader C.D."/>
            <person name="Teijaro C.N."/>
            <person name="Fluegel L."/>
            <person name="Davis C.M."/>
            <person name="Simpson J.R."/>
            <person name="Lauterbach L."/>
            <person name="Steele A.D."/>
            <person name="Gui C."/>
            <person name="Meng S."/>
            <person name="Li G."/>
            <person name="Viehrig K."/>
            <person name="Ye F."/>
            <person name="Su P."/>
            <person name="Kiefer A.F."/>
            <person name="Nichols A."/>
            <person name="Cepeda A.J."/>
            <person name="Yan W."/>
            <person name="Fan B."/>
            <person name="Jiang Y."/>
            <person name="Adhikari A."/>
            <person name="Zheng C.-J."/>
            <person name="Schuster L."/>
            <person name="Cowan T.M."/>
            <person name="Smanski M.J."/>
            <person name="Chevrette M.G."/>
            <person name="De Carvalho L.P.S."/>
            <person name="Shen B."/>
        </authorList>
    </citation>
    <scope>NUCLEOTIDE SEQUENCE [LARGE SCALE GENOMIC DNA]</scope>
    <source>
        <strain evidence="1 2">NPDC058584</strain>
    </source>
</reference>
<sequence length="127" mass="12174">MAAMVMAGVISAATGMVTNVVTDNPSGAWWAALAVLVLFGVVPQVYLHRGASPEDSPPVVRATAAGAVAVGGSSYERISTKVVGVAGTAGGPVDQGVSATAAGAVAVGGEARAVIETDVAHGSGGTS</sequence>
<protein>
    <submittedName>
        <fullName evidence="1">Uncharacterized protein</fullName>
    </submittedName>
</protein>
<keyword evidence="2" id="KW-1185">Reference proteome</keyword>
<dbReference type="RefSeq" id="WP_167372625.1">
    <property type="nucleotide sequence ID" value="NZ_JBEPFV010000052.1"/>
</dbReference>
<evidence type="ECO:0000313" key="2">
    <source>
        <dbReference type="Proteomes" id="UP001598300"/>
    </source>
</evidence>
<dbReference type="Proteomes" id="UP001598300">
    <property type="component" value="Unassembled WGS sequence"/>
</dbReference>
<name>A0ABW6E6K9_9ACTN</name>
<organism evidence="1 2">
    <name type="scientific">Streptomyces bacillaris</name>
    <dbReference type="NCBI Taxonomy" id="68179"/>
    <lineage>
        <taxon>Bacteria</taxon>
        <taxon>Bacillati</taxon>
        <taxon>Actinomycetota</taxon>
        <taxon>Actinomycetes</taxon>
        <taxon>Kitasatosporales</taxon>
        <taxon>Streptomycetaceae</taxon>
        <taxon>Streptomyces</taxon>
    </lineage>
</organism>
<proteinExistence type="predicted"/>